<dbReference type="EMBL" id="OZ038524">
    <property type="protein sequence ID" value="CAL2076026.1"/>
    <property type="molecule type" value="Genomic_DNA"/>
</dbReference>
<dbReference type="InterPro" id="IPR015421">
    <property type="entry name" value="PyrdxlP-dep_Trfase_major"/>
</dbReference>
<gene>
    <name evidence="8" type="ORF">TD3509T_0240</name>
</gene>
<dbReference type="InterPro" id="IPR015422">
    <property type="entry name" value="PyrdxlP-dep_Trfase_small"/>
</dbReference>
<dbReference type="PANTHER" id="PTHR13693">
    <property type="entry name" value="CLASS II AMINOTRANSFERASE/8-AMINO-7-OXONONANOATE SYNTHASE"/>
    <property type="match status" value="1"/>
</dbReference>
<evidence type="ECO:0000313" key="8">
    <source>
        <dbReference type="EMBL" id="CAL2076026.1"/>
    </source>
</evidence>
<reference evidence="8 9" key="1">
    <citation type="submission" date="2024-05" db="EMBL/GenBank/DDBJ databases">
        <authorList>
            <person name="Duchaud E."/>
        </authorList>
    </citation>
    <scope>NUCLEOTIDE SEQUENCE [LARGE SCALE GENOMIC DNA]</scope>
    <source>
        <strain evidence="8">Ena-SAMPLE-TAB-13-05-2024-13:56:06:370-140309</strain>
    </source>
</reference>
<evidence type="ECO:0000256" key="5">
    <source>
        <dbReference type="ARBA" id="ARBA00022898"/>
    </source>
</evidence>
<dbReference type="PANTHER" id="PTHR13693:SF77">
    <property type="entry name" value="8-AMINO-7-OXONONANOATE SYNTHASE"/>
    <property type="match status" value="1"/>
</dbReference>
<comment type="pathway">
    <text evidence="2">Lipid metabolism.</text>
</comment>
<name>A0ABP1EGK5_9FLAO</name>
<dbReference type="RefSeq" id="WP_101902468.1">
    <property type="nucleotide sequence ID" value="NZ_OZ038524.1"/>
</dbReference>
<accession>A0ABP1EGK5</accession>
<keyword evidence="4" id="KW-0808">Transferase</keyword>
<dbReference type="Proteomes" id="UP001497514">
    <property type="component" value="Chromosome"/>
</dbReference>
<evidence type="ECO:0000256" key="4">
    <source>
        <dbReference type="ARBA" id="ARBA00022679"/>
    </source>
</evidence>
<comment type="similarity">
    <text evidence="3">Belongs to the class-II pyridoxal-phosphate-dependent aminotransferase family. BioF subfamily.</text>
</comment>
<dbReference type="Pfam" id="PF00155">
    <property type="entry name" value="Aminotran_1_2"/>
    <property type="match status" value="1"/>
</dbReference>
<dbReference type="InterPro" id="IPR001917">
    <property type="entry name" value="Aminotrans_II_pyridoxalP_BS"/>
</dbReference>
<sequence length="374" mass="42343">MSFPKKLTQKLLHRIENNSLRTLGQKNTLIDFSSNDYLGFAKSEAIFNKTHQFLIDNSILQNGATGSRLLSGNHHLYNSIEKELSKFHHSEEALIFNSGYDANIGFFSAVPQRGDIILYDEFIHASIRDGIQLSNAQSFKFKHNNLEDLEKKISKHQSKNDTEIYVVTEAVFSMDGDMPDLKKLSEIIIQNNAYLIIDEAHAVGVFNKGLIQELNIETAIFARIITFGKALGCHGAVVLGSKELKQYLINFSRSFIYTTGLSPHSLATIKFAYSELIESDAKEKLQKNILFFKQEINRLQLNFIASNSAIHCCIISGNENVKAISKKLQEKRFDVKAILSPTINKGEERLRFCLHSYNSFEEITAVLEHLTTFV</sequence>
<evidence type="ECO:0000256" key="6">
    <source>
        <dbReference type="RuleBase" id="RU003693"/>
    </source>
</evidence>
<dbReference type="InterPro" id="IPR004839">
    <property type="entry name" value="Aminotransferase_I/II_large"/>
</dbReference>
<evidence type="ECO:0000259" key="7">
    <source>
        <dbReference type="Pfam" id="PF00155"/>
    </source>
</evidence>
<evidence type="ECO:0000256" key="2">
    <source>
        <dbReference type="ARBA" id="ARBA00005189"/>
    </source>
</evidence>
<feature type="domain" description="Aminotransferase class I/classII large" evidence="7">
    <location>
        <begin position="29"/>
        <end position="368"/>
    </location>
</feature>
<evidence type="ECO:0000256" key="3">
    <source>
        <dbReference type="ARBA" id="ARBA00010008"/>
    </source>
</evidence>
<keyword evidence="9" id="KW-1185">Reference proteome</keyword>
<dbReference type="Gene3D" id="3.90.1150.10">
    <property type="entry name" value="Aspartate Aminotransferase, domain 1"/>
    <property type="match status" value="1"/>
</dbReference>
<keyword evidence="5 6" id="KW-0663">Pyridoxal phosphate</keyword>
<organism evidence="8 9">
    <name type="scientific">Tenacibaculum dicentrarchi</name>
    <dbReference type="NCBI Taxonomy" id="669041"/>
    <lineage>
        <taxon>Bacteria</taxon>
        <taxon>Pseudomonadati</taxon>
        <taxon>Bacteroidota</taxon>
        <taxon>Flavobacteriia</taxon>
        <taxon>Flavobacteriales</taxon>
        <taxon>Flavobacteriaceae</taxon>
        <taxon>Tenacibaculum</taxon>
    </lineage>
</organism>
<proteinExistence type="inferred from homology"/>
<dbReference type="InterPro" id="IPR015424">
    <property type="entry name" value="PyrdxlP-dep_Trfase"/>
</dbReference>
<dbReference type="Gene3D" id="3.40.640.10">
    <property type="entry name" value="Type I PLP-dependent aspartate aminotransferase-like (Major domain)"/>
    <property type="match status" value="1"/>
</dbReference>
<evidence type="ECO:0000313" key="9">
    <source>
        <dbReference type="Proteomes" id="UP001497514"/>
    </source>
</evidence>
<evidence type="ECO:0000256" key="1">
    <source>
        <dbReference type="ARBA" id="ARBA00001933"/>
    </source>
</evidence>
<comment type="cofactor">
    <cofactor evidence="1 6">
        <name>pyridoxal 5'-phosphate</name>
        <dbReference type="ChEBI" id="CHEBI:597326"/>
    </cofactor>
</comment>
<dbReference type="SUPFAM" id="SSF53383">
    <property type="entry name" value="PLP-dependent transferases"/>
    <property type="match status" value="1"/>
</dbReference>
<protein>
    <submittedName>
        <fullName evidence="8">8-amino-7-oxononanoate synthase</fullName>
    </submittedName>
</protein>
<dbReference type="InterPro" id="IPR050087">
    <property type="entry name" value="AON_synthase_class-II"/>
</dbReference>
<dbReference type="PROSITE" id="PS00599">
    <property type="entry name" value="AA_TRANSFER_CLASS_2"/>
    <property type="match status" value="1"/>
</dbReference>